<gene>
    <name evidence="1" type="ORF">CLIB1444_05S02542</name>
</gene>
<dbReference type="Proteomes" id="UP001152531">
    <property type="component" value="Unassembled WGS sequence"/>
</dbReference>
<accession>A0ACA9Y7S0</accession>
<dbReference type="EMBL" id="CALSDN010000005">
    <property type="protein sequence ID" value="CAH6721053.1"/>
    <property type="molecule type" value="Genomic_DNA"/>
</dbReference>
<comment type="caution">
    <text evidence="1">The sequence shown here is derived from an EMBL/GenBank/DDBJ whole genome shotgun (WGS) entry which is preliminary data.</text>
</comment>
<sequence length="217" mass="24181">MAFYIYKFEWKGEPEDEVKITGNFNDWSDPIELKYENDRFYTIVKSSSPQDLVFKFIINGNWCTSDFYSTHVDEHGNTNNIVKADDLTIFEEFNKDSDSEKIKGSDNVGVADSSKGGDVVSPESGEEVSGDVVPTNKTTTEKNVGIHQVLTNSSSFAAVSVPSNDDPESISEDVKAEPDLSESTSTLNYPGSFPTFPESKKKEPRTSLVSRFRGLFR</sequence>
<name>A0ACA9Y7S0_9ASCO</name>
<evidence type="ECO:0000313" key="2">
    <source>
        <dbReference type="Proteomes" id="UP001152531"/>
    </source>
</evidence>
<proteinExistence type="predicted"/>
<protein>
    <submittedName>
        <fullName evidence="1">Uncharacterized protein</fullName>
    </submittedName>
</protein>
<reference evidence="1" key="1">
    <citation type="submission" date="2022-06" db="EMBL/GenBank/DDBJ databases">
        <authorList>
            <person name="Legras J.-L."/>
            <person name="Devillers H."/>
            <person name="Grondin C."/>
        </authorList>
    </citation>
    <scope>NUCLEOTIDE SEQUENCE</scope>
    <source>
        <strain evidence="1">CLIB 1444</strain>
    </source>
</reference>
<evidence type="ECO:0000313" key="1">
    <source>
        <dbReference type="EMBL" id="CAH6721053.1"/>
    </source>
</evidence>
<keyword evidence="2" id="KW-1185">Reference proteome</keyword>
<organism evidence="1 2">
    <name type="scientific">[Candida] jaroonii</name>
    <dbReference type="NCBI Taxonomy" id="467808"/>
    <lineage>
        <taxon>Eukaryota</taxon>
        <taxon>Fungi</taxon>
        <taxon>Dikarya</taxon>
        <taxon>Ascomycota</taxon>
        <taxon>Saccharomycotina</taxon>
        <taxon>Pichiomycetes</taxon>
        <taxon>Debaryomycetaceae</taxon>
        <taxon>Yamadazyma</taxon>
    </lineage>
</organism>